<dbReference type="PANTHER" id="PTHR32196:SF19">
    <property type="entry name" value="GALACTOFURANOSE TRANSPORTER PERMEASE PROTEIN YTFT"/>
    <property type="match status" value="1"/>
</dbReference>
<feature type="transmembrane region" description="Helical" evidence="6">
    <location>
        <begin position="54"/>
        <end position="72"/>
    </location>
</feature>
<dbReference type="eggNOG" id="COG4158">
    <property type="taxonomic scope" value="Bacteria"/>
</dbReference>
<gene>
    <name evidence="7" type="primary">ytfT</name>
    <name evidence="7" type="ORF">L248_1085</name>
</gene>
<evidence type="ECO:0000256" key="2">
    <source>
        <dbReference type="ARBA" id="ARBA00022475"/>
    </source>
</evidence>
<dbReference type="Proteomes" id="UP000030647">
    <property type="component" value="Unassembled WGS sequence"/>
</dbReference>
<evidence type="ECO:0000256" key="1">
    <source>
        <dbReference type="ARBA" id="ARBA00004651"/>
    </source>
</evidence>
<dbReference type="STRING" id="1231336.L248_1085"/>
<keyword evidence="2" id="KW-1003">Cell membrane</keyword>
<dbReference type="PANTHER" id="PTHR32196">
    <property type="entry name" value="ABC TRANSPORTER PERMEASE PROTEIN YPHD-RELATED-RELATED"/>
    <property type="match status" value="1"/>
</dbReference>
<proteinExistence type="predicted"/>
<feature type="transmembrane region" description="Helical" evidence="6">
    <location>
        <begin position="79"/>
        <end position="96"/>
    </location>
</feature>
<keyword evidence="4 6" id="KW-1133">Transmembrane helix</keyword>
<evidence type="ECO:0000313" key="8">
    <source>
        <dbReference type="Proteomes" id="UP000030647"/>
    </source>
</evidence>
<feature type="transmembrane region" description="Helical" evidence="6">
    <location>
        <begin position="102"/>
        <end position="125"/>
    </location>
</feature>
<sequence>MNQVKQKLKGFMQHKEAWAVIGILIVLLFNVFFSPKFFQISFNNGHLYGSIIDVLNRGSSLVIVSLGMCLVIATRGVDISVGSVSAVGAMVAVFLLKSAGMAAAPAILCGLLAGLACGVWNGFLVAKLNIQPMIATLILMTVGRGIAQIISGGQILTINSKAYAFLGRGYVFGIPFPTIIMILVTLGVWLLTRKTSLGTSIEAVGINETSARYAGISTTQILWIVYIICGLLAALSGMIESANVSSADGNNNGLLLELDAILAVVLGGTSMDGGKFYLAGTVIGALFIQTLTTTIYTFGVPAETIMVVKALVVIFVVLLSTDRVKNAFAKLTERKKAGVENAG</sequence>
<feature type="transmembrane region" description="Helical" evidence="6">
    <location>
        <begin position="221"/>
        <end position="239"/>
    </location>
</feature>
<evidence type="ECO:0000256" key="5">
    <source>
        <dbReference type="ARBA" id="ARBA00023136"/>
    </source>
</evidence>
<organism evidence="7 8">
    <name type="scientific">Schleiferilactobacillus shenzhenensis LY-73</name>
    <dbReference type="NCBI Taxonomy" id="1231336"/>
    <lineage>
        <taxon>Bacteria</taxon>
        <taxon>Bacillati</taxon>
        <taxon>Bacillota</taxon>
        <taxon>Bacilli</taxon>
        <taxon>Lactobacillales</taxon>
        <taxon>Lactobacillaceae</taxon>
        <taxon>Schleiferilactobacillus</taxon>
    </lineage>
</organism>
<feature type="transmembrane region" description="Helical" evidence="6">
    <location>
        <begin position="304"/>
        <end position="321"/>
    </location>
</feature>
<evidence type="ECO:0000313" key="7">
    <source>
        <dbReference type="EMBL" id="ERL64317.1"/>
    </source>
</evidence>
<dbReference type="InterPro" id="IPR001851">
    <property type="entry name" value="ABC_transp_permease"/>
</dbReference>
<feature type="transmembrane region" description="Helical" evidence="6">
    <location>
        <begin position="137"/>
        <end position="158"/>
    </location>
</feature>
<dbReference type="Pfam" id="PF02653">
    <property type="entry name" value="BPD_transp_2"/>
    <property type="match status" value="1"/>
</dbReference>
<feature type="transmembrane region" description="Helical" evidence="6">
    <location>
        <begin position="251"/>
        <end position="269"/>
    </location>
</feature>
<feature type="transmembrane region" description="Helical" evidence="6">
    <location>
        <begin position="276"/>
        <end position="298"/>
    </location>
</feature>
<keyword evidence="3 6" id="KW-0812">Transmembrane</keyword>
<feature type="transmembrane region" description="Helical" evidence="6">
    <location>
        <begin position="17"/>
        <end position="34"/>
    </location>
</feature>
<dbReference type="EMBL" id="KI271600">
    <property type="protein sequence ID" value="ERL64317.1"/>
    <property type="molecule type" value="Genomic_DNA"/>
</dbReference>
<dbReference type="AlphaFoldDB" id="U4TS71"/>
<keyword evidence="8" id="KW-1185">Reference proteome</keyword>
<dbReference type="GO" id="GO:0022857">
    <property type="term" value="F:transmembrane transporter activity"/>
    <property type="evidence" value="ECO:0007669"/>
    <property type="project" value="InterPro"/>
</dbReference>
<dbReference type="CDD" id="cd06579">
    <property type="entry name" value="TM_PBP1_transp_AraH_like"/>
    <property type="match status" value="1"/>
</dbReference>
<protein>
    <submittedName>
        <fullName evidence="7">YtfT</fullName>
    </submittedName>
</protein>
<dbReference type="GO" id="GO:0005886">
    <property type="term" value="C:plasma membrane"/>
    <property type="evidence" value="ECO:0007669"/>
    <property type="project" value="UniProtKB-SubCell"/>
</dbReference>
<evidence type="ECO:0000256" key="3">
    <source>
        <dbReference type="ARBA" id="ARBA00022692"/>
    </source>
</evidence>
<evidence type="ECO:0000256" key="4">
    <source>
        <dbReference type="ARBA" id="ARBA00022989"/>
    </source>
</evidence>
<accession>U4TS71</accession>
<evidence type="ECO:0000256" key="6">
    <source>
        <dbReference type="SAM" id="Phobius"/>
    </source>
</evidence>
<reference evidence="8" key="1">
    <citation type="journal article" date="2013" name="Genome Announc.">
        <title>Whole-Genome Sequencing of Lactobacillus shenzhenensis Strain LY-73T.</title>
        <authorList>
            <person name="Lin Z."/>
            <person name="Liu Z."/>
            <person name="Yang R."/>
            <person name="Zou Y."/>
            <person name="Wan D."/>
            <person name="Chen J."/>
            <person name="Guo M."/>
            <person name="Zhao J."/>
            <person name="Fang C."/>
            <person name="Yang R."/>
            <person name="Liu F."/>
        </authorList>
    </citation>
    <scope>NUCLEOTIDE SEQUENCE [LARGE SCALE GENOMIC DNA]</scope>
    <source>
        <strain evidence="8">LY-73</strain>
    </source>
</reference>
<comment type="subcellular location">
    <subcellularLocation>
        <location evidence="1">Cell membrane</location>
        <topology evidence="1">Multi-pass membrane protein</topology>
    </subcellularLocation>
</comment>
<dbReference type="HOGENOM" id="CLU_028880_3_0_9"/>
<dbReference type="RefSeq" id="WP_022530417.1">
    <property type="nucleotide sequence ID" value="NZ_KI271600.1"/>
</dbReference>
<feature type="transmembrane region" description="Helical" evidence="6">
    <location>
        <begin position="170"/>
        <end position="191"/>
    </location>
</feature>
<keyword evidence="5 6" id="KW-0472">Membrane</keyword>
<name>U4TS71_9LACO</name>